<gene>
    <name evidence="2" type="ORF">HGG76_11550</name>
</gene>
<sequence length="367" mass="39823">MEILDRKVSAGVFFSASSTSANLTLGATINIYVKVEDRQFFAVSPYVTLSRAATAVNWATAKVENYNKTTGLLTLKLEQVTGAGGPFNDWVITSMPAVAYLQQAIYDATVALRNQVAADRTVVDSDKKAAQTARGEAQSAASAAVTARNGSQQALADVRNIIAPPVATPTAPRLGQIWWDGSILRVYDGTSFVPTVTTSIGGRRFEQGTFGASPSGVITVSGGFSFAMVFLNGALLQEGPDYTASSPTITITNPQPGDRYYVDAYLEADATDYYTKEQVILLLAAQKTAALIKGRTMSKRVALPIQAAIVAPGYTWRLDLDLMFDGDRPDDWPLDDPYACLEPQRASLHPRSRRRRDLRRSRVPSRR</sequence>
<dbReference type="EMBL" id="JAAXZB010000001">
    <property type="protein sequence ID" value="NKW09939.1"/>
    <property type="molecule type" value="Genomic_DNA"/>
</dbReference>
<name>A0A7X6FSQ4_9HYPH</name>
<comment type="caution">
    <text evidence="2">The sequence shown here is derived from an EMBL/GenBank/DDBJ whole genome shotgun (WGS) entry which is preliminary data.</text>
</comment>
<feature type="compositionally biased region" description="Basic residues" evidence="1">
    <location>
        <begin position="348"/>
        <end position="367"/>
    </location>
</feature>
<dbReference type="Proteomes" id="UP000558475">
    <property type="component" value="Unassembled WGS sequence"/>
</dbReference>
<protein>
    <submittedName>
        <fullName evidence="2">Uncharacterized protein</fullName>
    </submittedName>
</protein>
<evidence type="ECO:0000313" key="2">
    <source>
        <dbReference type="EMBL" id="NKW09939.1"/>
    </source>
</evidence>
<proteinExistence type="predicted"/>
<evidence type="ECO:0000313" key="3">
    <source>
        <dbReference type="Proteomes" id="UP000558475"/>
    </source>
</evidence>
<dbReference type="AlphaFoldDB" id="A0A7X6FSQ4"/>
<organism evidence="2 3">
    <name type="scientific">Brucella tritici</name>
    <dbReference type="NCBI Taxonomy" id="94626"/>
    <lineage>
        <taxon>Bacteria</taxon>
        <taxon>Pseudomonadati</taxon>
        <taxon>Pseudomonadota</taxon>
        <taxon>Alphaproteobacteria</taxon>
        <taxon>Hyphomicrobiales</taxon>
        <taxon>Brucellaceae</taxon>
        <taxon>Brucella/Ochrobactrum group</taxon>
        <taxon>Brucella</taxon>
    </lineage>
</organism>
<reference evidence="2 3" key="1">
    <citation type="submission" date="2020-04" db="EMBL/GenBank/DDBJ databases">
        <title>Whole genome sequencing of clinical and environmental type strains of Ochrobactrum.</title>
        <authorList>
            <person name="Dharne M."/>
        </authorList>
    </citation>
    <scope>NUCLEOTIDE SEQUENCE [LARGE SCALE GENOMIC DNA]</scope>
    <source>
        <strain evidence="2 3">DSM 13340</strain>
    </source>
</reference>
<feature type="region of interest" description="Disordered" evidence="1">
    <location>
        <begin position="343"/>
        <end position="367"/>
    </location>
</feature>
<evidence type="ECO:0000256" key="1">
    <source>
        <dbReference type="SAM" id="MobiDB-lite"/>
    </source>
</evidence>
<accession>A0A7X6FSQ4</accession>